<accession>G0VAK4</accession>
<dbReference type="SUPFAM" id="SSF117281">
    <property type="entry name" value="Kelch motif"/>
    <property type="match status" value="1"/>
</dbReference>
<dbReference type="eggNOG" id="KOG0379">
    <property type="taxonomic scope" value="Eukaryota"/>
</dbReference>
<feature type="compositionally biased region" description="Low complexity" evidence="3">
    <location>
        <begin position="1539"/>
        <end position="1552"/>
    </location>
</feature>
<feature type="region of interest" description="Disordered" evidence="3">
    <location>
        <begin position="714"/>
        <end position="737"/>
    </location>
</feature>
<dbReference type="SMART" id="SM00612">
    <property type="entry name" value="Kelch"/>
    <property type="match status" value="2"/>
</dbReference>
<dbReference type="GeneID" id="96902088"/>
<organism evidence="5 6">
    <name type="scientific">Naumovozyma castellii</name>
    <name type="common">Yeast</name>
    <name type="synonym">Saccharomyces castellii</name>
    <dbReference type="NCBI Taxonomy" id="27288"/>
    <lineage>
        <taxon>Eukaryota</taxon>
        <taxon>Fungi</taxon>
        <taxon>Dikarya</taxon>
        <taxon>Ascomycota</taxon>
        <taxon>Saccharomycotina</taxon>
        <taxon>Saccharomycetes</taxon>
        <taxon>Saccharomycetales</taxon>
        <taxon>Saccharomycetaceae</taxon>
        <taxon>Naumovozyma</taxon>
    </lineage>
</organism>
<evidence type="ECO:0000256" key="1">
    <source>
        <dbReference type="ARBA" id="ARBA00022441"/>
    </source>
</evidence>
<keyword evidence="1" id="KW-0880">Kelch repeat</keyword>
<dbReference type="GO" id="GO:0045454">
    <property type="term" value="P:cell redox homeostasis"/>
    <property type="evidence" value="ECO:0007669"/>
    <property type="project" value="TreeGrafter"/>
</dbReference>
<dbReference type="OrthoDB" id="10001928at2759"/>
<feature type="compositionally biased region" description="Basic and acidic residues" evidence="3">
    <location>
        <begin position="1393"/>
        <end position="1409"/>
    </location>
</feature>
<feature type="region of interest" description="Disordered" evidence="3">
    <location>
        <begin position="1392"/>
        <end position="1413"/>
    </location>
</feature>
<name>G0VAK4_NAUCA</name>
<feature type="compositionally biased region" description="Basic and acidic residues" evidence="3">
    <location>
        <begin position="1181"/>
        <end position="1195"/>
    </location>
</feature>
<feature type="compositionally biased region" description="Low complexity" evidence="3">
    <location>
        <begin position="1491"/>
        <end position="1512"/>
    </location>
</feature>
<dbReference type="Pfam" id="PF24981">
    <property type="entry name" value="Beta-prop_ATRN-LZTR1"/>
    <property type="match status" value="1"/>
</dbReference>
<gene>
    <name evidence="5" type="primary">NCAS0B04460</name>
    <name evidence="5" type="ordered locus">NCAS_0B04460</name>
</gene>
<dbReference type="STRING" id="1064592.G0VAK4"/>
<feature type="region of interest" description="Disordered" evidence="3">
    <location>
        <begin position="626"/>
        <end position="649"/>
    </location>
</feature>
<dbReference type="GO" id="GO:0005829">
    <property type="term" value="C:cytosol"/>
    <property type="evidence" value="ECO:0007669"/>
    <property type="project" value="TreeGrafter"/>
</dbReference>
<feature type="compositionally biased region" description="Low complexity" evidence="3">
    <location>
        <begin position="838"/>
        <end position="847"/>
    </location>
</feature>
<feature type="region of interest" description="Disordered" evidence="3">
    <location>
        <begin position="760"/>
        <end position="847"/>
    </location>
</feature>
<dbReference type="Gene3D" id="2.120.10.80">
    <property type="entry name" value="Kelch-type beta propeller"/>
    <property type="match status" value="1"/>
</dbReference>
<dbReference type="InterPro" id="IPR006652">
    <property type="entry name" value="Kelch_1"/>
</dbReference>
<dbReference type="GO" id="GO:0005739">
    <property type="term" value="C:mitochondrion"/>
    <property type="evidence" value="ECO:0007669"/>
    <property type="project" value="TreeGrafter"/>
</dbReference>
<keyword evidence="2" id="KW-0677">Repeat</keyword>
<dbReference type="EMBL" id="HE576753">
    <property type="protein sequence ID" value="CCC68530.1"/>
    <property type="molecule type" value="Genomic_DNA"/>
</dbReference>
<proteinExistence type="predicted"/>
<feature type="region of interest" description="Disordered" evidence="3">
    <location>
        <begin position="1432"/>
        <end position="1552"/>
    </location>
</feature>
<feature type="compositionally biased region" description="Basic residues" evidence="3">
    <location>
        <begin position="724"/>
        <end position="733"/>
    </location>
</feature>
<dbReference type="HOGENOM" id="CLU_252311_0_0_1"/>
<evidence type="ECO:0000313" key="6">
    <source>
        <dbReference type="Proteomes" id="UP000001640"/>
    </source>
</evidence>
<dbReference type="InParanoid" id="G0VAK4"/>
<dbReference type="OMA" id="PQITRRF"/>
<reference key="2">
    <citation type="submission" date="2011-08" db="EMBL/GenBank/DDBJ databases">
        <title>Genome sequence of Naumovozyma castellii.</title>
        <authorList>
            <person name="Gordon J.L."/>
            <person name="Armisen D."/>
            <person name="Proux-Wera E."/>
            <person name="OhEigeartaigh S.S."/>
            <person name="Byrne K.P."/>
            <person name="Wolfe K.H."/>
        </authorList>
    </citation>
    <scope>NUCLEOTIDE SEQUENCE</scope>
    <source>
        <strain>Type strain:CBS 4309</strain>
    </source>
</reference>
<protein>
    <recommendedName>
        <fullName evidence="4">Attractin/MKLN-like beta-propeller domain-containing protein</fullName>
    </recommendedName>
</protein>
<reference evidence="5 6" key="1">
    <citation type="journal article" date="2011" name="Proc. Natl. Acad. Sci. U.S.A.">
        <title>Evolutionary erosion of yeast sex chromosomes by mating-type switching accidents.</title>
        <authorList>
            <person name="Gordon J.L."/>
            <person name="Armisen D."/>
            <person name="Proux-Wera E."/>
            <person name="Oheigeartaigh S.S."/>
            <person name="Byrne K.P."/>
            <person name="Wolfe K.H."/>
        </authorList>
    </citation>
    <scope>NUCLEOTIDE SEQUENCE [LARGE SCALE GENOMIC DNA]</scope>
    <source>
        <strain evidence="6">ATCC 76901 / BCRC 22586 / CBS 4309 / NBRC 1992 / NRRL Y-12630</strain>
    </source>
</reference>
<evidence type="ECO:0000313" key="5">
    <source>
        <dbReference type="EMBL" id="CCC68530.1"/>
    </source>
</evidence>
<evidence type="ECO:0000256" key="2">
    <source>
        <dbReference type="ARBA" id="ARBA00022737"/>
    </source>
</evidence>
<dbReference type="PANTHER" id="PTHR43503">
    <property type="entry name" value="MCG48959-RELATED"/>
    <property type="match status" value="1"/>
</dbReference>
<feature type="region of interest" description="Disordered" evidence="3">
    <location>
        <begin position="1156"/>
        <end position="1195"/>
    </location>
</feature>
<dbReference type="PANTHER" id="PTHR43503:SF2">
    <property type="entry name" value="NEGATIVE REGULATOR OF SPORULATION MDS3-RELATED"/>
    <property type="match status" value="1"/>
</dbReference>
<evidence type="ECO:0000259" key="4">
    <source>
        <dbReference type="Pfam" id="PF24981"/>
    </source>
</evidence>
<dbReference type="Proteomes" id="UP000001640">
    <property type="component" value="Chromosome 2"/>
</dbReference>
<dbReference type="KEGG" id="ncs:NCAS_0B04460"/>
<keyword evidence="6" id="KW-1185">Reference proteome</keyword>
<feature type="compositionally biased region" description="Polar residues" evidence="3">
    <location>
        <begin position="626"/>
        <end position="636"/>
    </location>
</feature>
<feature type="compositionally biased region" description="Polar residues" evidence="3">
    <location>
        <begin position="800"/>
        <end position="824"/>
    </location>
</feature>
<dbReference type="RefSeq" id="XP_003674902.1">
    <property type="nucleotide sequence ID" value="XM_003674854.1"/>
</dbReference>
<sequence length="1552" mass="173428">MTDLQPTYTTCYQLTPPTLPKGSEKNLDEAARKRLSLDCRTGAAISIARSSIFVHGGLTIPLNLSKVNSVSLQKELILYFAKIKDSSSSFKNLNDWISSEIFYLDLITRAWQRIEIETSSENFQERLFHSMCSDGSNIYIFGGLMVSPQNDYELIATNELWKLDLLTKKWTLMSKDPLIARRFDHSIFTLHTDEESKDTKLVVVGGLNNMDQPVNYIDIYNLSKNEWESLPNTNKIITNIAGKPVSITHDQNRPILIENNEADIPTLTYYVTDNTNNNPLDDSNADGQENLVSPIIALPLVPDSQGIRINPNFTQTKDCLQIPFNLQYPNGDYVDRNLVLAGFYPTCKPSNLHCFVYDISLCKWTEISLSCDHKDLHQHRFWKLFIWNSHRQALVLGSLDDDGYLPSVQKFDFLLVFALPMLNSFNNIKMSMNVQNNPVLFTHNNSNSISNDPSLPMSIPTTPIERTHTSLPNPNNVPNSTSKFENYIKYITRPLELESSTSVFPPHAMVLGKDALEIYGKPLSDFELITSEGDSIGVPSYLLRKRWGRYFDFLISEGYARVCQEYEKQETKSTLIKFSPNTSMNQKIPSKDQPFAASSSASLDAYFNNNKGAGNTDSRKLRVNYSTSPKNSTTNIQRDHPFISSKRSPTNSQYNLLHINNSEDDIGTETNNRYGTNLYEDFKTMNSKANMEKNLLNSTTSSSTGMVFRVPFQESHHSTATSTSRKHKGKIKKQHDAGTIHVNKRRSFLITNQMSNLNKLTNPMEDIGKGNRRASHPAHLFSDIGQITPPNRRSSLRGASRTNNNSRKASITSQNSAISFVSSTSDRRGNSRATTRHSVGSGSLPGSPRLGFLNISLPAQQRLPSDPIPPVPLSQEPLKHYKSRQNSYIEHLHSTKSSPFSSRRSSYIRRASVPEIRMTSTSLDKRMLQGSLSSTSDGSDTFSSISDHLDIISIGSDGKMELEPLLTPRSLYMPWPTITIKAFAEFFYTGQINGKWMLAPTALDLLTISKLYEIPLLYDLVSEVIYAIIGRKEESLFVNSKSLGATFESKVRKYYHYNDEKIKSYLDSHDSYNELKKLKSSLEMIDNGLLDNDLLKRFSKDFSISTTASELPIGSTSSPRPEGGAVPTVYAGGPRDSHNSIGSIVYPLQNIQSQNSKRSVSLFSPRPKGKSSLSKEIGTLHIDENRNKSSDDISRIKSVSPMTLKSEAKSVDLTDQLEQARLQDLSGLESEGRASSSKSFPDFVGKDALEELQDSSNSDSDDFDSQLGLLSIPRIRKQIEEGEQHEESIDPLHKINAILQSPSKAVGSFLKPNGNNIPGKSSKDEANAADFDSPTLENMISPNSLPPIDYVMKVIYRTSVLVNDTRLMLRCIDCVELSKNLKNIRKRIMQDMNRMDDEMKKSADRESEKAISSLKKNKADLSISISRNARESSSSFKLKPYSPTTAVDSFRRSSSKVSQSGISPRTSITKEMDGSDKMVQPQPQRGKSKSRYSMSPSISTTSLSSTAASFMSPNFISRPGLATNTNSGTCSPKAKKDQTSSSSTFSFFGSRK</sequence>
<feature type="domain" description="Attractin/MKLN-like beta-propeller" evidence="4">
    <location>
        <begin position="99"/>
        <end position="257"/>
    </location>
</feature>
<evidence type="ECO:0000256" key="3">
    <source>
        <dbReference type="SAM" id="MobiDB-lite"/>
    </source>
</evidence>
<dbReference type="InterPro" id="IPR056737">
    <property type="entry name" value="Beta-prop_ATRN-MKLN-like"/>
</dbReference>
<dbReference type="InterPro" id="IPR015915">
    <property type="entry name" value="Kelch-typ_b-propeller"/>
</dbReference>